<comment type="caution">
    <text evidence="2">The sequence shown here is derived from an EMBL/GenBank/DDBJ whole genome shotgun (WGS) entry which is preliminary data.</text>
</comment>
<keyword evidence="3" id="KW-1185">Reference proteome</keyword>
<organism evidence="2 3">
    <name type="scientific">Dimargaris verticillata</name>
    <dbReference type="NCBI Taxonomy" id="2761393"/>
    <lineage>
        <taxon>Eukaryota</taxon>
        <taxon>Fungi</taxon>
        <taxon>Fungi incertae sedis</taxon>
        <taxon>Zoopagomycota</taxon>
        <taxon>Kickxellomycotina</taxon>
        <taxon>Dimargaritomycetes</taxon>
        <taxon>Dimargaritales</taxon>
        <taxon>Dimargaritaceae</taxon>
        <taxon>Dimargaris</taxon>
    </lineage>
</organism>
<feature type="compositionally biased region" description="Polar residues" evidence="1">
    <location>
        <begin position="77"/>
        <end position="91"/>
    </location>
</feature>
<sequence length="171" mass="18162">MANSSGGPQVNKLLADQQALKAQNDQLWKIVERQRAIIEQLQQAPGTPISAELGQSANLAVAPSPNPDALPGVYNLANATDDSLPQPSPNGHSAPVHRSGSSSSIVNHQGSSLSSSRSELPERPLASGRRPPAPDQPADVRYSTGEGVFNRYPSLSEKLKTLRKIQQRSAS</sequence>
<dbReference type="EMBL" id="JANBQB010001200">
    <property type="protein sequence ID" value="KAJ1971930.1"/>
    <property type="molecule type" value="Genomic_DNA"/>
</dbReference>
<dbReference type="AlphaFoldDB" id="A0A9W8AW94"/>
<dbReference type="Proteomes" id="UP001151582">
    <property type="component" value="Unassembled WGS sequence"/>
</dbReference>
<evidence type="ECO:0000256" key="1">
    <source>
        <dbReference type="SAM" id="MobiDB-lite"/>
    </source>
</evidence>
<feature type="region of interest" description="Disordered" evidence="1">
    <location>
        <begin position="59"/>
        <end position="149"/>
    </location>
</feature>
<protein>
    <submittedName>
        <fullName evidence="2">Uncharacterized protein</fullName>
    </submittedName>
</protein>
<reference evidence="2" key="1">
    <citation type="submission" date="2022-07" db="EMBL/GenBank/DDBJ databases">
        <title>Phylogenomic reconstructions and comparative analyses of Kickxellomycotina fungi.</title>
        <authorList>
            <person name="Reynolds N.K."/>
            <person name="Stajich J.E."/>
            <person name="Barry K."/>
            <person name="Grigoriev I.V."/>
            <person name="Crous P."/>
            <person name="Smith M.E."/>
        </authorList>
    </citation>
    <scope>NUCLEOTIDE SEQUENCE</scope>
    <source>
        <strain evidence="2">RSA 567</strain>
    </source>
</reference>
<feature type="compositionally biased region" description="Polar residues" evidence="1">
    <location>
        <begin position="99"/>
        <end position="110"/>
    </location>
</feature>
<dbReference type="OrthoDB" id="2874176at2759"/>
<evidence type="ECO:0000313" key="2">
    <source>
        <dbReference type="EMBL" id="KAJ1971930.1"/>
    </source>
</evidence>
<gene>
    <name evidence="2" type="ORF">H4R34_005579</name>
</gene>
<name>A0A9W8AW94_9FUNG</name>
<evidence type="ECO:0000313" key="3">
    <source>
        <dbReference type="Proteomes" id="UP001151582"/>
    </source>
</evidence>
<proteinExistence type="predicted"/>
<accession>A0A9W8AW94</accession>
<feature type="non-terminal residue" evidence="2">
    <location>
        <position position="171"/>
    </location>
</feature>